<dbReference type="Pfam" id="PF13020">
    <property type="entry name" value="NOV_C"/>
    <property type="match status" value="1"/>
</dbReference>
<comment type="caution">
    <text evidence="2">The sequence shown here is derived from an EMBL/GenBank/DDBJ whole genome shotgun (WGS) entry which is preliminary data.</text>
</comment>
<dbReference type="Proteomes" id="UP000294498">
    <property type="component" value="Unassembled WGS sequence"/>
</dbReference>
<evidence type="ECO:0000259" key="1">
    <source>
        <dbReference type="Pfam" id="PF13020"/>
    </source>
</evidence>
<reference evidence="2 3" key="1">
    <citation type="submission" date="2019-03" db="EMBL/GenBank/DDBJ databases">
        <title>Genomic Encyclopedia of Type Strains, Phase IV (KMG-IV): sequencing the most valuable type-strain genomes for metagenomic binning, comparative biology and taxonomic classification.</title>
        <authorList>
            <person name="Goeker M."/>
        </authorList>
    </citation>
    <scope>NUCLEOTIDE SEQUENCE [LARGE SCALE GENOMIC DNA]</scope>
    <source>
        <strain evidence="2 3">DSM 100059</strain>
    </source>
</reference>
<proteinExistence type="predicted"/>
<evidence type="ECO:0000313" key="3">
    <source>
        <dbReference type="Proteomes" id="UP000294498"/>
    </source>
</evidence>
<keyword evidence="3" id="KW-1185">Reference proteome</keyword>
<organism evidence="2 3">
    <name type="scientific">Dinghuibacter silviterrae</name>
    <dbReference type="NCBI Taxonomy" id="1539049"/>
    <lineage>
        <taxon>Bacteria</taxon>
        <taxon>Pseudomonadati</taxon>
        <taxon>Bacteroidota</taxon>
        <taxon>Chitinophagia</taxon>
        <taxon>Chitinophagales</taxon>
        <taxon>Chitinophagaceae</taxon>
        <taxon>Dinghuibacter</taxon>
    </lineage>
</organism>
<dbReference type="RefSeq" id="WP_133992271.1">
    <property type="nucleotide sequence ID" value="NZ_SODV01000001.1"/>
</dbReference>
<dbReference type="OrthoDB" id="9781481at2"/>
<feature type="domain" description="Protein NO VEIN C-terminal" evidence="1">
    <location>
        <begin position="267"/>
        <end position="357"/>
    </location>
</feature>
<name>A0A4V3GLR1_9BACT</name>
<gene>
    <name evidence="2" type="ORF">EDB95_1548</name>
</gene>
<dbReference type="InterPro" id="IPR024975">
    <property type="entry name" value="NOV_C"/>
</dbReference>
<protein>
    <submittedName>
        <fullName evidence="2">Uncharacterized protein DUF3883</fullName>
    </submittedName>
</protein>
<dbReference type="AlphaFoldDB" id="A0A4V3GLR1"/>
<evidence type="ECO:0000313" key="2">
    <source>
        <dbReference type="EMBL" id="TDX00523.1"/>
    </source>
</evidence>
<accession>A0A4V3GLR1</accession>
<dbReference type="EMBL" id="SODV01000001">
    <property type="protein sequence ID" value="TDX00523.1"/>
    <property type="molecule type" value="Genomic_DNA"/>
</dbReference>
<sequence>MNPFFTQALILAYKNAFNRIHGEEIYKWKAIQFFQENWDIDADNFSHMLELSLSQTQNLLASANYWPRLMINKLAQLRPEPVRELFRNLFNEDVDMTNRIKEFHAGIQAINTQTVNSYQDHRAIMVYLCLRFPERYFLYKFGMFKTFVEKSGYGYRPVKGRNENPAHFQRLCEFVREEAIRDNELIQLHQHRLPNGYYTDTTLTVLTQDIVYAAQRLNIQVDPHAGDPTIELIDLTLNPLPYTPTLIGRHINHLHNECEAKRIGAIGEQMIMKFELQRLRSWQIENLLPIQTSLIEGYGAGYDIESYNENRSRVFIEVKSTTGPFTTPFFITQPELIKSEDRPDAYRLYRLFDINESNLTGKLAIYEGSLARFCINPRIYTVILS</sequence>